<comment type="subcellular location">
    <subcellularLocation>
        <location evidence="1">Mitochondrion</location>
    </subcellularLocation>
</comment>
<dbReference type="InterPro" id="IPR011332">
    <property type="entry name" value="Ribosomal_zn-bd"/>
</dbReference>
<dbReference type="PANTHER" id="PTHR21026:SF2">
    <property type="entry name" value="LARGE RIBOSOMAL SUBUNIT PROTEIN BL32M"/>
    <property type="match status" value="1"/>
</dbReference>
<evidence type="ECO:0000256" key="5">
    <source>
        <dbReference type="ARBA" id="ARBA00023128"/>
    </source>
</evidence>
<keyword evidence="3" id="KW-0809">Transit peptide</keyword>
<keyword evidence="4" id="KW-0689">Ribosomal protein</keyword>
<evidence type="ECO:0000256" key="3">
    <source>
        <dbReference type="ARBA" id="ARBA00022946"/>
    </source>
</evidence>
<evidence type="ECO:0000256" key="6">
    <source>
        <dbReference type="ARBA" id="ARBA00023274"/>
    </source>
</evidence>
<keyword evidence="10" id="KW-1185">Reference proteome</keyword>
<accession>A0A915CB63</accession>
<dbReference type="GO" id="GO:0005762">
    <property type="term" value="C:mitochondrial large ribosomal subunit"/>
    <property type="evidence" value="ECO:0007669"/>
    <property type="project" value="TreeGrafter"/>
</dbReference>
<protein>
    <recommendedName>
        <fullName evidence="7">Large ribosomal subunit protein bL32m</fullName>
    </recommendedName>
    <alternativeName>
        <fullName evidence="8">39S ribosomal protein L32, mitochondrial</fullName>
    </alternativeName>
</protein>
<dbReference type="WBParaSite" id="PgR118_g016_t04">
    <property type="protein sequence ID" value="PgR118_g016_t04"/>
    <property type="gene ID" value="PgR118_g016"/>
</dbReference>
<name>A0A915CB63_PARUN</name>
<keyword evidence="6" id="KW-0687">Ribonucleoprotein</keyword>
<dbReference type="SUPFAM" id="SSF57829">
    <property type="entry name" value="Zn-binding ribosomal proteins"/>
    <property type="match status" value="1"/>
</dbReference>
<evidence type="ECO:0000256" key="9">
    <source>
        <dbReference type="ARBA" id="ARBA00045766"/>
    </source>
</evidence>
<evidence type="ECO:0000256" key="7">
    <source>
        <dbReference type="ARBA" id="ARBA00039935"/>
    </source>
</evidence>
<dbReference type="Pfam" id="PF01783">
    <property type="entry name" value="Ribosomal_L32p"/>
    <property type="match status" value="1"/>
</dbReference>
<comment type="function">
    <text evidence="9">Component of the mitochondrial large ribosomal subunit (mt-LSU). The mitochondrial ribosome (mitoribosome) is a large ribonucleoprotein complex responsible for the synthesis of proteins inside mitochondria.</text>
</comment>
<dbReference type="GO" id="GO:0003735">
    <property type="term" value="F:structural constituent of ribosome"/>
    <property type="evidence" value="ECO:0007669"/>
    <property type="project" value="InterPro"/>
</dbReference>
<dbReference type="GO" id="GO:0006412">
    <property type="term" value="P:translation"/>
    <property type="evidence" value="ECO:0007669"/>
    <property type="project" value="InterPro"/>
</dbReference>
<dbReference type="AlphaFoldDB" id="A0A915CB63"/>
<evidence type="ECO:0000256" key="8">
    <source>
        <dbReference type="ARBA" id="ARBA00042577"/>
    </source>
</evidence>
<comment type="similarity">
    <text evidence="2">Belongs to the bacterial ribosomal protein bL32 family.</text>
</comment>
<dbReference type="InterPro" id="IPR051991">
    <property type="entry name" value="Mitoribosomal_protein_bL32"/>
</dbReference>
<organism evidence="10 11">
    <name type="scientific">Parascaris univalens</name>
    <name type="common">Nematode worm</name>
    <dbReference type="NCBI Taxonomy" id="6257"/>
    <lineage>
        <taxon>Eukaryota</taxon>
        <taxon>Metazoa</taxon>
        <taxon>Ecdysozoa</taxon>
        <taxon>Nematoda</taxon>
        <taxon>Chromadorea</taxon>
        <taxon>Rhabditida</taxon>
        <taxon>Spirurina</taxon>
        <taxon>Ascaridomorpha</taxon>
        <taxon>Ascaridoidea</taxon>
        <taxon>Ascarididae</taxon>
        <taxon>Parascaris</taxon>
    </lineage>
</organism>
<evidence type="ECO:0000256" key="4">
    <source>
        <dbReference type="ARBA" id="ARBA00022980"/>
    </source>
</evidence>
<dbReference type="InterPro" id="IPR002677">
    <property type="entry name" value="Ribosomal_bL32"/>
</dbReference>
<dbReference type="Proteomes" id="UP000887569">
    <property type="component" value="Unplaced"/>
</dbReference>
<sequence length="197" mass="22797">LIIGSVLDRRGTKQDGVRRALSRLDRELSMPRWFSRLSVLFELLRHGGVSPRLCPAIASGSCTAPHISNRSYGIDDLLNDFRVVLGVPKYRTSKPKKQTRKFSNDKLYSLKMNLVACQNCGEYHELHTLCGKCYEKVRKMTNEIKAKMMNYNPYKGERQDKEVHLRFADDADEVVDGRRIIEMEVPRPTWFKKKFSS</sequence>
<reference evidence="11" key="1">
    <citation type="submission" date="2022-11" db="UniProtKB">
        <authorList>
            <consortium name="WormBaseParasite"/>
        </authorList>
    </citation>
    <scope>IDENTIFICATION</scope>
</reference>
<dbReference type="PANTHER" id="PTHR21026">
    <property type="entry name" value="39S RIBOSOMAL PROTEIN L32, MITOCHONDRIAL"/>
    <property type="match status" value="1"/>
</dbReference>
<evidence type="ECO:0000256" key="2">
    <source>
        <dbReference type="ARBA" id="ARBA00008560"/>
    </source>
</evidence>
<dbReference type="NCBIfam" id="TIGR01031">
    <property type="entry name" value="rpmF_bact"/>
    <property type="match status" value="1"/>
</dbReference>
<evidence type="ECO:0000313" key="11">
    <source>
        <dbReference type="WBParaSite" id="PgR118_g016_t04"/>
    </source>
</evidence>
<keyword evidence="5" id="KW-0496">Mitochondrion</keyword>
<proteinExistence type="inferred from homology"/>
<evidence type="ECO:0000313" key="10">
    <source>
        <dbReference type="Proteomes" id="UP000887569"/>
    </source>
</evidence>
<evidence type="ECO:0000256" key="1">
    <source>
        <dbReference type="ARBA" id="ARBA00004173"/>
    </source>
</evidence>